<sequence length="319" mass="37587">MTVHFILSGETLESISEEIKLENPKYLKEFHNQHCAKEDYILDELIPRKRLLIPDAEKIREYNSRNDAPFKAPELNPKLNFNPENFSKIFSVVINETKEIENITDINRISYTVSIKWIRTEDNNHIFHLFRNNFSEEKGSMMADLAAESMRLLNPVEVKTNEIGEVLEISIQKRTIDHFKNIKERLTDLFPDKYAGIYIEEFEFIALNKDLFDQRMKEDTLIKAFFGSLRSRFTNGKSFFNYQIDDDILLSIQQKVDNNNNKDEINLIQFITKLEKDKNFNGKYILDANSGMIKELVITYFISQYSVKYTTEIIVNEMM</sequence>
<dbReference type="OrthoDB" id="1267051at2"/>
<dbReference type="Proteomes" id="UP000199627">
    <property type="component" value="Unassembled WGS sequence"/>
</dbReference>
<dbReference type="RefSeq" id="WP_089753532.1">
    <property type="nucleotide sequence ID" value="NZ_FNKL01000001.1"/>
</dbReference>
<keyword evidence="2" id="KW-1185">Reference proteome</keyword>
<gene>
    <name evidence="1" type="ORF">SAMN05421664_0636</name>
</gene>
<accession>A0A1H0YC26</accession>
<evidence type="ECO:0008006" key="3">
    <source>
        <dbReference type="Google" id="ProtNLM"/>
    </source>
</evidence>
<reference evidence="2" key="1">
    <citation type="submission" date="2016-10" db="EMBL/GenBank/DDBJ databases">
        <authorList>
            <person name="Varghese N."/>
            <person name="Submissions S."/>
        </authorList>
    </citation>
    <scope>NUCLEOTIDE SEQUENCE [LARGE SCALE GENOMIC DNA]</scope>
    <source>
        <strain evidence="2">DSM 17072</strain>
    </source>
</reference>
<evidence type="ECO:0000313" key="2">
    <source>
        <dbReference type="Proteomes" id="UP000199627"/>
    </source>
</evidence>
<evidence type="ECO:0000313" key="1">
    <source>
        <dbReference type="EMBL" id="SDQ12789.1"/>
    </source>
</evidence>
<protein>
    <recommendedName>
        <fullName evidence="3">LysM domain-containing protein</fullName>
    </recommendedName>
</protein>
<dbReference type="STRING" id="311333.SAMN05421664_0636"/>
<proteinExistence type="predicted"/>
<dbReference type="AlphaFoldDB" id="A0A1H0YC26"/>
<dbReference type="EMBL" id="FNKL01000001">
    <property type="protein sequence ID" value="SDQ12789.1"/>
    <property type="molecule type" value="Genomic_DNA"/>
</dbReference>
<name>A0A1H0YC26_9FLAO</name>
<organism evidence="1 2">
    <name type="scientific">Chryseobacterium soldanellicola</name>
    <dbReference type="NCBI Taxonomy" id="311333"/>
    <lineage>
        <taxon>Bacteria</taxon>
        <taxon>Pseudomonadati</taxon>
        <taxon>Bacteroidota</taxon>
        <taxon>Flavobacteriia</taxon>
        <taxon>Flavobacteriales</taxon>
        <taxon>Weeksellaceae</taxon>
        <taxon>Chryseobacterium group</taxon>
        <taxon>Chryseobacterium</taxon>
    </lineage>
</organism>